<reference evidence="1" key="1">
    <citation type="submission" date="2015-08" db="EMBL/GenBank/DDBJ databases">
        <authorList>
            <person name="Babu N.S."/>
            <person name="Beckwith C.J."/>
            <person name="Beseler K.G."/>
            <person name="Brison A."/>
            <person name="Carone J.V."/>
            <person name="Caskin T.P."/>
            <person name="Diamond M."/>
            <person name="Durham M.E."/>
            <person name="Foxe J.M."/>
            <person name="Go M."/>
            <person name="Henderson B.A."/>
            <person name="Jones I.B."/>
            <person name="McGettigan J.A."/>
            <person name="Micheletti S.J."/>
            <person name="Nasrallah M.E."/>
            <person name="Ortiz D."/>
            <person name="Piller C.R."/>
            <person name="Privatt S.R."/>
            <person name="Schneider S.L."/>
            <person name="Sharp S."/>
            <person name="Smith T.C."/>
            <person name="Stanton J.D."/>
            <person name="Ullery H.E."/>
            <person name="Wilson R.J."/>
            <person name="Serrano M.G."/>
            <person name="Buck G."/>
            <person name="Lee V."/>
            <person name="Wang Y."/>
            <person name="Carvalho R."/>
            <person name="Voegtly L."/>
            <person name="Shi R."/>
            <person name="Duckworth R."/>
            <person name="Johnson A."/>
            <person name="Loviza R."/>
            <person name="Walstead R."/>
            <person name="Shah Z."/>
            <person name="Kiflezghi M."/>
            <person name="Wade K."/>
            <person name="Ball S.L."/>
            <person name="Bradley K.W."/>
            <person name="Asai D.J."/>
            <person name="Bowman C.A."/>
            <person name="Russell D.A."/>
            <person name="Pope W.H."/>
            <person name="Jacobs-Sera D."/>
            <person name="Hendrix R.W."/>
            <person name="Hatfull G.F."/>
        </authorList>
    </citation>
    <scope>NUCLEOTIDE SEQUENCE</scope>
</reference>
<dbReference type="AlphaFoldDB" id="A0A2P2BWH2"/>
<accession>A0A2P2BWH2</accession>
<evidence type="ECO:0000313" key="1">
    <source>
        <dbReference type="EMBL" id="CUR54093.1"/>
    </source>
</evidence>
<proteinExistence type="predicted"/>
<sequence>MTTFLALVLFAAAFAALVSFARHDGFVARRTPCRDELGAIRQPRLLG</sequence>
<gene>
    <name evidence="1" type="ORF">NOCA2120126</name>
</gene>
<organism evidence="1">
    <name type="scientific">metagenome</name>
    <dbReference type="NCBI Taxonomy" id="256318"/>
    <lineage>
        <taxon>unclassified sequences</taxon>
        <taxon>metagenomes</taxon>
    </lineage>
</organism>
<dbReference type="EMBL" id="CZKA01000004">
    <property type="protein sequence ID" value="CUR54093.1"/>
    <property type="molecule type" value="Genomic_DNA"/>
</dbReference>
<protein>
    <submittedName>
        <fullName evidence="1">Uncharacterized protein</fullName>
    </submittedName>
</protein>
<name>A0A2P2BWH2_9ZZZZ</name>